<protein>
    <submittedName>
        <fullName evidence="5">Uncharacterized protein YhaN</fullName>
    </submittedName>
</protein>
<feature type="coiled-coil region" evidence="1">
    <location>
        <begin position="184"/>
        <end position="242"/>
    </location>
</feature>
<dbReference type="EMBL" id="FOXD01000013">
    <property type="protein sequence ID" value="SFP94781.1"/>
    <property type="molecule type" value="Genomic_DNA"/>
</dbReference>
<evidence type="ECO:0000313" key="5">
    <source>
        <dbReference type="EMBL" id="SFP94781.1"/>
    </source>
</evidence>
<gene>
    <name evidence="5" type="ORF">SAMN05518683_11377</name>
</gene>
<dbReference type="Gene3D" id="3.40.50.300">
    <property type="entry name" value="P-loop containing nucleotide triphosphate hydrolases"/>
    <property type="match status" value="2"/>
</dbReference>
<organism evidence="5 6">
    <name type="scientific">Salibacterium halotolerans</name>
    <dbReference type="NCBI Taxonomy" id="1884432"/>
    <lineage>
        <taxon>Bacteria</taxon>
        <taxon>Bacillati</taxon>
        <taxon>Bacillota</taxon>
        <taxon>Bacilli</taxon>
        <taxon>Bacillales</taxon>
        <taxon>Bacillaceae</taxon>
    </lineage>
</organism>
<dbReference type="AlphaFoldDB" id="A0A1I5UHM5"/>
<keyword evidence="3" id="KW-1133">Transmembrane helix</keyword>
<keyword evidence="6" id="KW-1185">Reference proteome</keyword>
<feature type="region of interest" description="Disordered" evidence="2">
    <location>
        <begin position="411"/>
        <end position="442"/>
    </location>
</feature>
<feature type="domain" description="YhaN AAA" evidence="4">
    <location>
        <begin position="1"/>
        <end position="203"/>
    </location>
</feature>
<keyword evidence="3" id="KW-0472">Membrane</keyword>
<evidence type="ECO:0000256" key="1">
    <source>
        <dbReference type="SAM" id="Coils"/>
    </source>
</evidence>
<feature type="transmembrane region" description="Helical" evidence="3">
    <location>
        <begin position="474"/>
        <end position="494"/>
    </location>
</feature>
<dbReference type="PANTHER" id="PTHR41259:SF1">
    <property type="entry name" value="DOUBLE-STRAND BREAK REPAIR RAD50 ATPASE, PUTATIVE-RELATED"/>
    <property type="match status" value="1"/>
</dbReference>
<dbReference type="InterPro" id="IPR027417">
    <property type="entry name" value="P-loop_NTPase"/>
</dbReference>
<dbReference type="STRING" id="1884432.SAMN05518683_11377"/>
<accession>A0A1I5UHM5</accession>
<evidence type="ECO:0000259" key="4">
    <source>
        <dbReference type="Pfam" id="PF13514"/>
    </source>
</evidence>
<dbReference type="RefSeq" id="WP_170841120.1">
    <property type="nucleotide sequence ID" value="NZ_FOXD01000013.1"/>
</dbReference>
<keyword evidence="3" id="KW-0812">Transmembrane</keyword>
<keyword evidence="1" id="KW-0175">Coiled coil</keyword>
<feature type="coiled-coil region" evidence="1">
    <location>
        <begin position="746"/>
        <end position="807"/>
    </location>
</feature>
<evidence type="ECO:0000256" key="2">
    <source>
        <dbReference type="SAM" id="MobiDB-lite"/>
    </source>
</evidence>
<sequence>MKIEALHIYGFGRFHDEKITVDSSFHIFQGKNETGKSTIRAFIQAVLFGFPSKKELAGRHEPKEGSRHGGSITIRLEDGAQAVVERTAGRKSAGDVLVYTGDGREHGAEWLEGLLGSLDRGMFQGIFCFGLEGLGEIQQLKGSDLNQYIYEAGMTGTKHIASIEKKLQQRLDQLYKPRGQKPEMNTLLQELHEKKKELREWEARFDMYDHLVRQKNEVEEKQAGLKQKKADLHARKEQLQRRQTLLLVYRDLQEVYHHLETLKPFEHVSLDWEEQSTAYHEQRKEAGSQEEEQALAEQQIAARSEGADLNRRIWSVRDSVYALKEKLPLYRKYSDDYNRLQQEAAQHKKRLAEKQHRLGIREETALTKAQTSMNAEEELHDLSGRAKGLQERIRLLEEQIQEHQDQLALQKKDLDTHDGHRRSEEEKQRSAEVVEKQRKENRDGRPVWQQPVLLLQLASVIFFTLGMREMISGHWLMGLIMFGAGFSAAILWILQQQFRAVNRQAAEADNDAAGHTAELDADQRLETSIREKQWEYDREANTYQAALDKKQKADEQWQELLDSMEKWTGTYYFPSPGSLLQAPSFFTAVQEWQKEKKQQEAVEQEMKTLEVYLFGIEQEAEKAAAAIGIPEDSVESTIQAAWNIVEKEEAKEKQYEQDLRDWETVRSRRHYYRKRREQAERSIQNLYHLCGVESGEEFKQAAAAKRQYNDWKTKENWLLDRMRQSLAEGETTSLWFETFETDDSDPDDAIQNMEEAEKDLEHEEDQYRNELASINQEIRTVEEGGTYEQILQQYEEKKGELQRLSRNWKTYRAAREVLNKAKSMYEKERQPEVIQNASSYFSYLTASQYERLFAPIGEETFIVEDNRGFRFTPEELSRGTAEQLYLSLRLALAESYHHNQTLPFILDDPFVNFDRERQSMVFSLLTTLSPHRQILYFTCDHIPASSSGVSSADVYSEDITVAVRGSFTRTLL</sequence>
<dbReference type="PANTHER" id="PTHR41259">
    <property type="entry name" value="DOUBLE-STRAND BREAK REPAIR RAD50 ATPASE, PUTATIVE-RELATED"/>
    <property type="match status" value="1"/>
</dbReference>
<reference evidence="6" key="1">
    <citation type="submission" date="2016-10" db="EMBL/GenBank/DDBJ databases">
        <authorList>
            <person name="Varghese N."/>
            <person name="Submissions S."/>
        </authorList>
    </citation>
    <scope>NUCLEOTIDE SEQUENCE [LARGE SCALE GENOMIC DNA]</scope>
    <source>
        <strain evidence="6">S7</strain>
    </source>
</reference>
<evidence type="ECO:0000256" key="3">
    <source>
        <dbReference type="SAM" id="Phobius"/>
    </source>
</evidence>
<feature type="transmembrane region" description="Helical" evidence="3">
    <location>
        <begin position="447"/>
        <end position="467"/>
    </location>
</feature>
<dbReference type="InterPro" id="IPR038734">
    <property type="entry name" value="YhaN_AAA"/>
</dbReference>
<name>A0A1I5UHM5_9BACI</name>
<dbReference type="Proteomes" id="UP000198892">
    <property type="component" value="Unassembled WGS sequence"/>
</dbReference>
<dbReference type="Pfam" id="PF13514">
    <property type="entry name" value="AAA_27"/>
    <property type="match status" value="1"/>
</dbReference>
<proteinExistence type="predicted"/>
<dbReference type="SUPFAM" id="SSF52540">
    <property type="entry name" value="P-loop containing nucleoside triphosphate hydrolases"/>
    <property type="match status" value="2"/>
</dbReference>
<evidence type="ECO:0000313" key="6">
    <source>
        <dbReference type="Proteomes" id="UP000198892"/>
    </source>
</evidence>